<evidence type="ECO:0000313" key="1">
    <source>
        <dbReference type="EMBL" id="MRV72352.1"/>
    </source>
</evidence>
<name>A0A7X2IMK9_9BURK</name>
<proteinExistence type="predicted"/>
<accession>A0A7X2IMK9</accession>
<dbReference type="AlphaFoldDB" id="A0A7X2IMK9"/>
<gene>
    <name evidence="1" type="ORF">GJ700_11585</name>
</gene>
<protein>
    <submittedName>
        <fullName evidence="1">Uncharacterized protein</fullName>
    </submittedName>
</protein>
<comment type="caution">
    <text evidence="1">The sequence shown here is derived from an EMBL/GenBank/DDBJ whole genome shotgun (WGS) entry which is preliminary data.</text>
</comment>
<sequence>MVNKIFDNAIRSYLIHYSCQSFYENFTGGSLRVTSIAVRNLKSGQTKSWSLHKSAELAGQLDNIQENIDQNEYAMLAGYFEFLEAHRDATYIHWNMRDENFGFAALEHCFTVLRGKPYILSDDRKFDLARELVTLYGRNYAPHISPTGRKGRLMSIVELNRIADIDALQGAEEAEAYNHSEYLRLHRSTLRKVDIFANIFDRVHGKDLKTNANFMDIYGVHPVAIIEVAKSHPAVTAIIFCATFGVALLNYGKIFTAVKTLFV</sequence>
<keyword evidence="2" id="KW-1185">Reference proteome</keyword>
<evidence type="ECO:0000313" key="2">
    <source>
        <dbReference type="Proteomes" id="UP000446768"/>
    </source>
</evidence>
<dbReference type="Proteomes" id="UP000446768">
    <property type="component" value="Unassembled WGS sequence"/>
</dbReference>
<reference evidence="1 2" key="1">
    <citation type="submission" date="2019-11" db="EMBL/GenBank/DDBJ databases">
        <title>Novel species isolated from a subtropical stream in China.</title>
        <authorList>
            <person name="Lu H."/>
        </authorList>
    </citation>
    <scope>NUCLEOTIDE SEQUENCE [LARGE SCALE GENOMIC DNA]</scope>
    <source>
        <strain evidence="1 2">FT92W</strain>
    </source>
</reference>
<dbReference type="EMBL" id="WKJJ01000006">
    <property type="protein sequence ID" value="MRV72352.1"/>
    <property type="molecule type" value="Genomic_DNA"/>
</dbReference>
<organism evidence="1 2">
    <name type="scientific">Pseudoduganella rivuli</name>
    <dbReference type="NCBI Taxonomy" id="2666085"/>
    <lineage>
        <taxon>Bacteria</taxon>
        <taxon>Pseudomonadati</taxon>
        <taxon>Pseudomonadota</taxon>
        <taxon>Betaproteobacteria</taxon>
        <taxon>Burkholderiales</taxon>
        <taxon>Oxalobacteraceae</taxon>
        <taxon>Telluria group</taxon>
        <taxon>Pseudoduganella</taxon>
    </lineage>
</organism>